<dbReference type="InterPro" id="IPR015424">
    <property type="entry name" value="PyrdxlP-dep_Trfase"/>
</dbReference>
<dbReference type="OrthoDB" id="9813612at2"/>
<evidence type="ECO:0000256" key="2">
    <source>
        <dbReference type="ARBA" id="ARBA00005011"/>
    </source>
</evidence>
<sequence length="369" mass="40524">MFNSFTRMRKEARGLQPFIPELPDMALEQIKALTGLEKIVKLSFNENPFGPSPKAVEAIREAASQLNLYPDAVANGLRDVLAQGYGLTKDHIVLSNGADEMIVLTAQAFLEEGDHVLIPFPTFGQYFASTILMGAVPEKVALNNFKVDIGNILSSLTPRSKLIFLCNPNNPTGTYLSKDELINLLENLPPEVLLVLDEAYGEYVEAPDYISGVSFLSAYPNVLVIRTFSKIYALAGARVGYALANPAIIQAINKVRPPFNLNALGQVAALASFCDREYILTAKAHNARVKKELYDFLQGHGLSFVPSETNFVLIDVGQDAIKLCSRLAEKGIMVRCGSAWGLDSYIRVSLGSVEDMAYFQDQLKKLINI</sequence>
<dbReference type="InterPro" id="IPR015421">
    <property type="entry name" value="PyrdxlP-dep_Trfase_major"/>
</dbReference>
<dbReference type="RefSeq" id="WP_051965499.1">
    <property type="nucleotide sequence ID" value="NZ_CP045798.1"/>
</dbReference>
<evidence type="ECO:0000313" key="14">
    <source>
        <dbReference type="Proteomes" id="UP000515847"/>
    </source>
</evidence>
<keyword evidence="7 11" id="KW-0808">Transferase</keyword>
<dbReference type="KEGG" id="tfr:BR63_18790"/>
<dbReference type="Proteomes" id="UP000515847">
    <property type="component" value="Chromosome"/>
</dbReference>
<dbReference type="InterPro" id="IPR005861">
    <property type="entry name" value="HisP_aminotrans"/>
</dbReference>
<dbReference type="Pfam" id="PF00155">
    <property type="entry name" value="Aminotran_1_2"/>
    <property type="match status" value="1"/>
</dbReference>
<organism evidence="13 14">
    <name type="scientific">Thermanaerosceptrum fracticalcis</name>
    <dbReference type="NCBI Taxonomy" id="1712410"/>
    <lineage>
        <taxon>Bacteria</taxon>
        <taxon>Bacillati</taxon>
        <taxon>Bacillota</taxon>
        <taxon>Clostridia</taxon>
        <taxon>Eubacteriales</taxon>
        <taxon>Peptococcaceae</taxon>
        <taxon>Thermanaerosceptrum</taxon>
    </lineage>
</organism>
<comment type="similarity">
    <text evidence="3 11">Belongs to the class-II pyridoxal-phosphate-dependent aminotransferase family. Histidinol-phosphate aminotransferase subfamily.</text>
</comment>
<feature type="modified residue" description="N6-(pyridoxal phosphate)lysine" evidence="11">
    <location>
        <position position="230"/>
    </location>
</feature>
<keyword evidence="6 11" id="KW-0028">Amino-acid biosynthesis</keyword>
<name>A0A7G6E7S9_THEFR</name>
<feature type="domain" description="Aminotransferase class I/classII large" evidence="12">
    <location>
        <begin position="38"/>
        <end position="359"/>
    </location>
</feature>
<dbReference type="AlphaFoldDB" id="A0A7G6E7S9"/>
<evidence type="ECO:0000256" key="1">
    <source>
        <dbReference type="ARBA" id="ARBA00001933"/>
    </source>
</evidence>
<evidence type="ECO:0000259" key="12">
    <source>
        <dbReference type="Pfam" id="PF00155"/>
    </source>
</evidence>
<dbReference type="Gene3D" id="3.90.1150.10">
    <property type="entry name" value="Aspartate Aminotransferase, domain 1"/>
    <property type="match status" value="1"/>
</dbReference>
<evidence type="ECO:0000256" key="7">
    <source>
        <dbReference type="ARBA" id="ARBA00022679"/>
    </source>
</evidence>
<dbReference type="HAMAP" id="MF_01023">
    <property type="entry name" value="HisC_aminotrans_2"/>
    <property type="match status" value="1"/>
</dbReference>
<dbReference type="CDD" id="cd00609">
    <property type="entry name" value="AAT_like"/>
    <property type="match status" value="1"/>
</dbReference>
<evidence type="ECO:0000256" key="4">
    <source>
        <dbReference type="ARBA" id="ARBA00011738"/>
    </source>
</evidence>
<keyword evidence="9 11" id="KW-0368">Histidine biosynthesis</keyword>
<dbReference type="GO" id="GO:0030170">
    <property type="term" value="F:pyridoxal phosphate binding"/>
    <property type="evidence" value="ECO:0007669"/>
    <property type="project" value="InterPro"/>
</dbReference>
<comment type="subunit">
    <text evidence="4 11">Homodimer.</text>
</comment>
<evidence type="ECO:0000256" key="3">
    <source>
        <dbReference type="ARBA" id="ARBA00007970"/>
    </source>
</evidence>
<gene>
    <name evidence="11 13" type="primary">hisC</name>
    <name evidence="13" type="ORF">BR63_18790</name>
</gene>
<evidence type="ECO:0000256" key="8">
    <source>
        <dbReference type="ARBA" id="ARBA00022898"/>
    </source>
</evidence>
<dbReference type="InterPro" id="IPR004839">
    <property type="entry name" value="Aminotransferase_I/II_large"/>
</dbReference>
<dbReference type="PANTHER" id="PTHR43643:SF6">
    <property type="entry name" value="HISTIDINOL-PHOSPHATE AMINOTRANSFERASE"/>
    <property type="match status" value="1"/>
</dbReference>
<dbReference type="SUPFAM" id="SSF53383">
    <property type="entry name" value="PLP-dependent transferases"/>
    <property type="match status" value="1"/>
</dbReference>
<proteinExistence type="inferred from homology"/>
<dbReference type="GO" id="GO:0000105">
    <property type="term" value="P:L-histidine biosynthetic process"/>
    <property type="evidence" value="ECO:0007669"/>
    <property type="project" value="UniProtKB-UniRule"/>
</dbReference>
<evidence type="ECO:0000313" key="13">
    <source>
        <dbReference type="EMBL" id="QNB48133.1"/>
    </source>
</evidence>
<evidence type="ECO:0000256" key="9">
    <source>
        <dbReference type="ARBA" id="ARBA00023102"/>
    </source>
</evidence>
<evidence type="ECO:0000256" key="10">
    <source>
        <dbReference type="ARBA" id="ARBA00047481"/>
    </source>
</evidence>
<reference evidence="13 14" key="1">
    <citation type="journal article" date="2019" name="Front. Microbiol.">
        <title>Thermoanaerosceptrum fracticalcis gen. nov. sp. nov., a Novel Fumarate-Fermenting Microorganism From a Deep Fractured Carbonate Aquifer of the US Great Basin.</title>
        <authorList>
            <person name="Hamilton-Brehm S.D."/>
            <person name="Stewart L.E."/>
            <person name="Zavarin M."/>
            <person name="Caldwell M."/>
            <person name="Lawson P.A."/>
            <person name="Onstott T.C."/>
            <person name="Grzymski J."/>
            <person name="Neveux I."/>
            <person name="Lollar B.S."/>
            <person name="Russell C.E."/>
            <person name="Moser D.P."/>
        </authorList>
    </citation>
    <scope>NUCLEOTIDE SEQUENCE [LARGE SCALE GENOMIC DNA]</scope>
    <source>
        <strain evidence="13 14">DRI-13</strain>
    </source>
</reference>
<accession>A0A7G6E7S9</accession>
<dbReference type="InterPro" id="IPR050106">
    <property type="entry name" value="HistidinolP_aminotransfase"/>
</dbReference>
<dbReference type="Gene3D" id="3.40.640.10">
    <property type="entry name" value="Type I PLP-dependent aspartate aminotransferase-like (Major domain)"/>
    <property type="match status" value="1"/>
</dbReference>
<keyword evidence="5 11" id="KW-0032">Aminotransferase</keyword>
<keyword evidence="14" id="KW-1185">Reference proteome</keyword>
<dbReference type="PANTHER" id="PTHR43643">
    <property type="entry name" value="HISTIDINOL-PHOSPHATE AMINOTRANSFERASE 2"/>
    <property type="match status" value="1"/>
</dbReference>
<dbReference type="UniPathway" id="UPA00031">
    <property type="reaction ID" value="UER00012"/>
</dbReference>
<dbReference type="EC" id="2.6.1.9" evidence="11"/>
<dbReference type="InterPro" id="IPR015422">
    <property type="entry name" value="PyrdxlP-dep_Trfase_small"/>
</dbReference>
<keyword evidence="8 11" id="KW-0663">Pyridoxal phosphate</keyword>
<dbReference type="EMBL" id="CP045798">
    <property type="protein sequence ID" value="QNB48133.1"/>
    <property type="molecule type" value="Genomic_DNA"/>
</dbReference>
<evidence type="ECO:0000256" key="11">
    <source>
        <dbReference type="HAMAP-Rule" id="MF_01023"/>
    </source>
</evidence>
<evidence type="ECO:0000256" key="5">
    <source>
        <dbReference type="ARBA" id="ARBA00022576"/>
    </source>
</evidence>
<dbReference type="GO" id="GO:0004400">
    <property type="term" value="F:histidinol-phosphate transaminase activity"/>
    <property type="evidence" value="ECO:0007669"/>
    <property type="project" value="UniProtKB-UniRule"/>
</dbReference>
<protein>
    <recommendedName>
        <fullName evidence="11">Histidinol-phosphate aminotransferase</fullName>
        <ecNumber evidence="11">2.6.1.9</ecNumber>
    </recommendedName>
    <alternativeName>
        <fullName evidence="11">Imidazole acetol-phosphate transaminase</fullName>
    </alternativeName>
</protein>
<comment type="cofactor">
    <cofactor evidence="1 11">
        <name>pyridoxal 5'-phosphate</name>
        <dbReference type="ChEBI" id="CHEBI:597326"/>
    </cofactor>
</comment>
<evidence type="ECO:0000256" key="6">
    <source>
        <dbReference type="ARBA" id="ARBA00022605"/>
    </source>
</evidence>
<comment type="catalytic activity">
    <reaction evidence="10 11">
        <text>L-histidinol phosphate + 2-oxoglutarate = 3-(imidazol-4-yl)-2-oxopropyl phosphate + L-glutamate</text>
        <dbReference type="Rhea" id="RHEA:23744"/>
        <dbReference type="ChEBI" id="CHEBI:16810"/>
        <dbReference type="ChEBI" id="CHEBI:29985"/>
        <dbReference type="ChEBI" id="CHEBI:57766"/>
        <dbReference type="ChEBI" id="CHEBI:57980"/>
        <dbReference type="EC" id="2.6.1.9"/>
    </reaction>
</comment>
<dbReference type="NCBIfam" id="TIGR01141">
    <property type="entry name" value="hisC"/>
    <property type="match status" value="1"/>
</dbReference>
<comment type="pathway">
    <text evidence="2 11">Amino-acid biosynthesis; L-histidine biosynthesis; L-histidine from 5-phospho-alpha-D-ribose 1-diphosphate: step 7/9.</text>
</comment>